<evidence type="ECO:0000313" key="3">
    <source>
        <dbReference type="EMBL" id="KRG57410.1"/>
    </source>
</evidence>
<dbReference type="Pfam" id="PF16976">
    <property type="entry name" value="RcpC"/>
    <property type="match status" value="1"/>
</dbReference>
<feature type="compositionally biased region" description="Low complexity" evidence="1">
    <location>
        <begin position="183"/>
        <end position="192"/>
    </location>
</feature>
<name>A0ABR5NJY5_9GAMM</name>
<dbReference type="Proteomes" id="UP000050902">
    <property type="component" value="Unassembled WGS sequence"/>
</dbReference>
<feature type="region of interest" description="Disordered" evidence="1">
    <location>
        <begin position="181"/>
        <end position="200"/>
    </location>
</feature>
<keyword evidence="4" id="KW-1185">Reference proteome</keyword>
<dbReference type="InterPro" id="IPR031571">
    <property type="entry name" value="RcpC_dom"/>
</dbReference>
<feature type="compositionally biased region" description="Low complexity" evidence="1">
    <location>
        <begin position="305"/>
        <end position="315"/>
    </location>
</feature>
<feature type="domain" description="SAF" evidence="2">
    <location>
        <begin position="47"/>
        <end position="107"/>
    </location>
</feature>
<dbReference type="EMBL" id="LDJG01000013">
    <property type="protein sequence ID" value="KRG57410.1"/>
    <property type="molecule type" value="Genomic_DNA"/>
</dbReference>
<evidence type="ECO:0000313" key="4">
    <source>
        <dbReference type="Proteomes" id="UP000050902"/>
    </source>
</evidence>
<sequence>MPRAIRITAILLLAIAVLLAIIAIGIGRRSSQAVQAASPAVAQAPRYDVVVAARPLTAGMPLTANDLTVAALAQQPPGAFFYVGEVTGGVLLQDIDAGQPIPRSGVSRGIALALNPGERAVAIPVDELAGAGNRVAPGDHVDVFMSLPGMNATAGSRQGGMQARLLLSRLRVLGYGERDMQSAAPPAATAAPEETRAPETDSRAASIIGNGGGSSGGSAATPPARTAVLAVPVEMIGRLLLGAQSGKLFLALRNPIDTAMADNTLFAAPAPVLALRRGLDGMAAEEAQRPENQAFAGVDLDGLAGARSAPPAAAPQRTLPRRAPAGGGIEIVRGSSPATPLSSP</sequence>
<dbReference type="SMART" id="SM00858">
    <property type="entry name" value="SAF"/>
    <property type="match status" value="1"/>
</dbReference>
<dbReference type="NCBIfam" id="TIGR03177">
    <property type="entry name" value="pilus_cpaB"/>
    <property type="match status" value="1"/>
</dbReference>
<evidence type="ECO:0000259" key="2">
    <source>
        <dbReference type="SMART" id="SM00858"/>
    </source>
</evidence>
<feature type="region of interest" description="Disordered" evidence="1">
    <location>
        <begin position="305"/>
        <end position="344"/>
    </location>
</feature>
<protein>
    <recommendedName>
        <fullName evidence="2">SAF domain-containing protein</fullName>
    </recommendedName>
</protein>
<evidence type="ECO:0000256" key="1">
    <source>
        <dbReference type="SAM" id="MobiDB-lite"/>
    </source>
</evidence>
<gene>
    <name evidence="3" type="ORF">ABB22_09235</name>
</gene>
<dbReference type="CDD" id="cd11614">
    <property type="entry name" value="SAF_CpaB_FlgA_like"/>
    <property type="match status" value="1"/>
</dbReference>
<comment type="caution">
    <text evidence="3">The sequence shown here is derived from an EMBL/GenBank/DDBJ whole genome shotgun (WGS) entry which is preliminary data.</text>
</comment>
<reference evidence="3 4" key="1">
    <citation type="submission" date="2015-05" db="EMBL/GenBank/DDBJ databases">
        <title>Genome sequencing and analysis of members of genus Stenotrophomonas.</title>
        <authorList>
            <person name="Patil P.P."/>
            <person name="Midha S."/>
            <person name="Patil P.B."/>
        </authorList>
    </citation>
    <scope>NUCLEOTIDE SEQUENCE [LARGE SCALE GENOMIC DNA]</scope>
    <source>
        <strain evidence="3 4">DSM 12575</strain>
    </source>
</reference>
<accession>A0ABR5NJY5</accession>
<organism evidence="3 4">
    <name type="scientific">Stenotrophomonas nitritireducens</name>
    <dbReference type="NCBI Taxonomy" id="83617"/>
    <lineage>
        <taxon>Bacteria</taxon>
        <taxon>Pseudomonadati</taxon>
        <taxon>Pseudomonadota</taxon>
        <taxon>Gammaproteobacteria</taxon>
        <taxon>Lysobacterales</taxon>
        <taxon>Lysobacteraceae</taxon>
        <taxon>Stenotrophomonas</taxon>
    </lineage>
</organism>
<dbReference type="RefSeq" id="WP_057505192.1">
    <property type="nucleotide sequence ID" value="NZ_LDJG01000013.1"/>
</dbReference>
<dbReference type="InterPro" id="IPR013974">
    <property type="entry name" value="SAF"/>
</dbReference>
<dbReference type="Pfam" id="PF08666">
    <property type="entry name" value="SAF"/>
    <property type="match status" value="1"/>
</dbReference>
<proteinExistence type="predicted"/>
<dbReference type="InterPro" id="IPR017592">
    <property type="entry name" value="Pilus_assmbl_Flp-typ_CpaB"/>
</dbReference>